<dbReference type="KEGG" id="ess:ATZ33_02325"/>
<name>A0A0S3K7H5_9ENTE</name>
<evidence type="ECO:0000313" key="3">
    <source>
        <dbReference type="EMBL" id="OJG93235.1"/>
    </source>
</evidence>
<evidence type="ECO:0000256" key="1">
    <source>
        <dbReference type="SAM" id="SignalP"/>
    </source>
</evidence>
<keyword evidence="1" id="KW-0732">Signal</keyword>
<reference evidence="3 5" key="1">
    <citation type="submission" date="2014-12" db="EMBL/GenBank/DDBJ databases">
        <title>Draft genome sequences of 29 type strains of Enterococci.</title>
        <authorList>
            <person name="Zhong Z."/>
            <person name="Sun Z."/>
            <person name="Liu W."/>
            <person name="Zhang W."/>
            <person name="Zhang H."/>
        </authorList>
    </citation>
    <scope>NUCLEOTIDE SEQUENCE [LARGE SCALE GENOMIC DNA]</scope>
    <source>
        <strain evidence="3 5">DSM 22801</strain>
    </source>
</reference>
<dbReference type="OrthoDB" id="9837036at2"/>
<keyword evidence="4" id="KW-1185">Reference proteome</keyword>
<dbReference type="EMBL" id="CP013614">
    <property type="protein sequence ID" value="ALS00252.1"/>
    <property type="molecule type" value="Genomic_DNA"/>
</dbReference>
<accession>A0A0S3K7H5</accession>
<gene>
    <name evidence="2" type="ORF">ATZ33_02325</name>
    <name evidence="3" type="ORF">RV15_GL001267</name>
</gene>
<evidence type="ECO:0000313" key="4">
    <source>
        <dbReference type="Proteomes" id="UP000065511"/>
    </source>
</evidence>
<dbReference type="Proteomes" id="UP000183039">
    <property type="component" value="Unassembled WGS sequence"/>
</dbReference>
<sequence>MKKKIYCFLFLSSSLLVTSCAKQDYSTEESKARKLVEEGRTFVSMQKENKREIKYTVKKEQYKENEKAVILENATPMIEISAKRAKGELYANSKNKYNYITIEFEFENRNFPEAFDMQGGEIWMVNSKNKNFKQGQGGIESKPASKGEKGYYKSSFTIGELIEIGDSITIRYNYDLEFNGGGSGPFNYIEFTVPIDSIEKEK</sequence>
<dbReference type="EMBL" id="JXLC01000002">
    <property type="protein sequence ID" value="OJG93235.1"/>
    <property type="molecule type" value="Genomic_DNA"/>
</dbReference>
<reference evidence="2 4" key="2">
    <citation type="submission" date="2015-12" db="EMBL/GenBank/DDBJ databases">
        <authorList>
            <person name="Lauer A."/>
            <person name="Humrighouse B."/>
            <person name="Loparev V."/>
            <person name="Shewmaker P.L."/>
            <person name="Whitney A.M."/>
            <person name="McLaughlin R.W."/>
        </authorList>
    </citation>
    <scope>NUCLEOTIDE SEQUENCE [LARGE SCALE GENOMIC DNA]</scope>
    <source>
        <strain evidence="2 4">LMG 23085</strain>
    </source>
</reference>
<dbReference type="Proteomes" id="UP000065511">
    <property type="component" value="Chromosome"/>
</dbReference>
<evidence type="ECO:0000313" key="2">
    <source>
        <dbReference type="EMBL" id="ALS00252.1"/>
    </source>
</evidence>
<proteinExistence type="predicted"/>
<protein>
    <recommendedName>
        <fullName evidence="6">DUF4352 domain-containing protein</fullName>
    </recommendedName>
</protein>
<evidence type="ECO:0008006" key="6">
    <source>
        <dbReference type="Google" id="ProtNLM"/>
    </source>
</evidence>
<feature type="chain" id="PRO_5044546778" description="DUF4352 domain-containing protein" evidence="1">
    <location>
        <begin position="22"/>
        <end position="202"/>
    </location>
</feature>
<organism evidence="3 5">
    <name type="scientific">Enterococcus silesiacus</name>
    <dbReference type="NCBI Taxonomy" id="332949"/>
    <lineage>
        <taxon>Bacteria</taxon>
        <taxon>Bacillati</taxon>
        <taxon>Bacillota</taxon>
        <taxon>Bacilli</taxon>
        <taxon>Lactobacillales</taxon>
        <taxon>Enterococcaceae</taxon>
        <taxon>Enterococcus</taxon>
    </lineage>
</organism>
<feature type="signal peptide" evidence="1">
    <location>
        <begin position="1"/>
        <end position="21"/>
    </location>
</feature>
<dbReference type="PROSITE" id="PS51257">
    <property type="entry name" value="PROKAR_LIPOPROTEIN"/>
    <property type="match status" value="1"/>
</dbReference>
<dbReference type="RefSeq" id="WP_071876324.1">
    <property type="nucleotide sequence ID" value="NZ_JXLC01000002.1"/>
</dbReference>
<dbReference type="AlphaFoldDB" id="A0A0S3K7H5"/>
<evidence type="ECO:0000313" key="5">
    <source>
        <dbReference type="Proteomes" id="UP000183039"/>
    </source>
</evidence>